<proteinExistence type="predicted"/>
<keyword evidence="1" id="KW-0732">Signal</keyword>
<organism evidence="2 3">
    <name type="scientific">Schizophyllum amplum</name>
    <dbReference type="NCBI Taxonomy" id="97359"/>
    <lineage>
        <taxon>Eukaryota</taxon>
        <taxon>Fungi</taxon>
        <taxon>Dikarya</taxon>
        <taxon>Basidiomycota</taxon>
        <taxon>Agaricomycotina</taxon>
        <taxon>Agaricomycetes</taxon>
        <taxon>Agaricomycetidae</taxon>
        <taxon>Agaricales</taxon>
        <taxon>Schizophyllaceae</taxon>
        <taxon>Schizophyllum</taxon>
    </lineage>
</organism>
<keyword evidence="3" id="KW-1185">Reference proteome</keyword>
<dbReference type="EMBL" id="VDMD01000006">
    <property type="protein sequence ID" value="TRM65026.1"/>
    <property type="molecule type" value="Genomic_DNA"/>
</dbReference>
<evidence type="ECO:0000313" key="3">
    <source>
        <dbReference type="Proteomes" id="UP000320762"/>
    </source>
</evidence>
<comment type="caution">
    <text evidence="2">The sequence shown here is derived from an EMBL/GenBank/DDBJ whole genome shotgun (WGS) entry which is preliminary data.</text>
</comment>
<gene>
    <name evidence="2" type="ORF">BD626DRAFT_490664</name>
</gene>
<dbReference type="CDD" id="cd11296">
    <property type="entry name" value="O-FucT_like"/>
    <property type="match status" value="1"/>
</dbReference>
<dbReference type="OrthoDB" id="423313at2759"/>
<protein>
    <recommendedName>
        <fullName evidence="4">GDP-fucose protein O-fucosyltransferase-domain-containing protein</fullName>
    </recommendedName>
</protein>
<feature type="chain" id="PRO_5022036226" description="GDP-fucose protein O-fucosyltransferase-domain-containing protein" evidence="1">
    <location>
        <begin position="30"/>
        <end position="436"/>
    </location>
</feature>
<dbReference type="AlphaFoldDB" id="A0A550CJQ6"/>
<dbReference type="Gene3D" id="3.40.50.11350">
    <property type="match status" value="1"/>
</dbReference>
<dbReference type="STRING" id="97359.A0A550CJQ6"/>
<name>A0A550CJQ6_9AGAR</name>
<reference evidence="2 3" key="1">
    <citation type="journal article" date="2019" name="New Phytol.">
        <title>Comparative genomics reveals unique wood-decay strategies and fruiting body development in the Schizophyllaceae.</title>
        <authorList>
            <person name="Almasi E."/>
            <person name="Sahu N."/>
            <person name="Krizsan K."/>
            <person name="Balint B."/>
            <person name="Kovacs G.M."/>
            <person name="Kiss B."/>
            <person name="Cseklye J."/>
            <person name="Drula E."/>
            <person name="Henrissat B."/>
            <person name="Nagy I."/>
            <person name="Chovatia M."/>
            <person name="Adam C."/>
            <person name="LaButti K."/>
            <person name="Lipzen A."/>
            <person name="Riley R."/>
            <person name="Grigoriev I.V."/>
            <person name="Nagy L.G."/>
        </authorList>
    </citation>
    <scope>NUCLEOTIDE SEQUENCE [LARGE SCALE GENOMIC DNA]</scope>
    <source>
        <strain evidence="2 3">NL-1724</strain>
    </source>
</reference>
<evidence type="ECO:0008006" key="4">
    <source>
        <dbReference type="Google" id="ProtNLM"/>
    </source>
</evidence>
<evidence type="ECO:0000256" key="1">
    <source>
        <dbReference type="SAM" id="SignalP"/>
    </source>
</evidence>
<evidence type="ECO:0000313" key="2">
    <source>
        <dbReference type="EMBL" id="TRM65026.1"/>
    </source>
</evidence>
<feature type="signal peptide" evidence="1">
    <location>
        <begin position="1"/>
        <end position="29"/>
    </location>
</feature>
<dbReference type="Proteomes" id="UP000320762">
    <property type="component" value="Unassembled WGS sequence"/>
</dbReference>
<accession>A0A550CJQ6</accession>
<sequence>MTLPALGRAGLPLILLSALLLLGWTFVRMEEMPSLRDLVGSQVSLGDAMHVYDDPRWSTQSVLTENDSSLIKDNLRSDTLYVTQWGMNIGMTNQILSSINLIYIGILSTRVPIIPPFIPNSHIDGAKSLPFGAVFDLPYLRARLQLPILEWQDAKPNNDTKEDFHCWAILNAMPSKIVDLLGVNSVYSQTPKYTLGKRHHLIDELANLIYPEHLASTQRWQTSVPYGGNQPDKHMACFDYLYYASINGEHLDWDVGLSWSAWRAVGQHLRYTPEVQLMAKARLRAVMGLPERAEIPPYIAVHMRRGDFGGWCKGVPIDECLPPVSAYFRRVHEVQEDLANDPGQIQARHVIVQSNERDPAFWEEVKALGYLYIDYDDDEQAGWWAIVIDACIQAMASGFVGTAHSTVSLISERRVQEWNSGVARMVQWGKLGADDH</sequence>